<dbReference type="AlphaFoldDB" id="A0A1C3UQ03"/>
<evidence type="ECO:0000256" key="2">
    <source>
        <dbReference type="SAM" id="SignalP"/>
    </source>
</evidence>
<sequence>MRGILLALSLIVACLLTGCASSSFAKLNAIPQSDIYKVIAEVKRQISVYTSYQSSKYGYARILQTSRSKVCGNGLIGFDIVSVQMELVSTSEGSASLGFSLSPIPAASSTTIGGKAGASIDTSNTQTFEIAETVVRSPYPQPFDQNQLRSAPLAVSMINLWGAALQSGDDQSDVCLHLKKNADGDGNTFKMAITVVKDANGEVNIGLTNVGLTAGGDFKATSGNTITVKFEPHDFTKPPPPRPKPCRAGDTGHDCPNQHVVTPTKMK</sequence>
<gene>
    <name evidence="3" type="ORF">GA0061103_2437</name>
</gene>
<feature type="chain" id="PRO_5008683462" description="Lipoprotein" evidence="2">
    <location>
        <begin position="26"/>
        <end position="267"/>
    </location>
</feature>
<dbReference type="Proteomes" id="UP000199101">
    <property type="component" value="Unassembled WGS sequence"/>
</dbReference>
<dbReference type="OrthoDB" id="8454559at2"/>
<dbReference type="RefSeq" id="WP_141694422.1">
    <property type="nucleotide sequence ID" value="NZ_FMAG01000002.1"/>
</dbReference>
<evidence type="ECO:0000313" key="3">
    <source>
        <dbReference type="EMBL" id="SCB17532.1"/>
    </source>
</evidence>
<feature type="signal peptide" evidence="2">
    <location>
        <begin position="1"/>
        <end position="25"/>
    </location>
</feature>
<protein>
    <recommendedName>
        <fullName evidence="5">Lipoprotein</fullName>
    </recommendedName>
</protein>
<name>A0A1C3UQ03_9HYPH</name>
<feature type="region of interest" description="Disordered" evidence="1">
    <location>
        <begin position="230"/>
        <end position="267"/>
    </location>
</feature>
<keyword evidence="2" id="KW-0732">Signal</keyword>
<evidence type="ECO:0000256" key="1">
    <source>
        <dbReference type="SAM" id="MobiDB-lite"/>
    </source>
</evidence>
<dbReference type="STRING" id="410764.GA0061103_2437"/>
<organism evidence="3 4">
    <name type="scientific">Rhizobium multihospitium</name>
    <dbReference type="NCBI Taxonomy" id="410764"/>
    <lineage>
        <taxon>Bacteria</taxon>
        <taxon>Pseudomonadati</taxon>
        <taxon>Pseudomonadota</taxon>
        <taxon>Alphaproteobacteria</taxon>
        <taxon>Hyphomicrobiales</taxon>
        <taxon>Rhizobiaceae</taxon>
        <taxon>Rhizobium/Agrobacterium group</taxon>
        <taxon>Rhizobium</taxon>
    </lineage>
</organism>
<evidence type="ECO:0000313" key="4">
    <source>
        <dbReference type="Proteomes" id="UP000199101"/>
    </source>
</evidence>
<reference evidence="4" key="1">
    <citation type="submission" date="2016-08" db="EMBL/GenBank/DDBJ databases">
        <authorList>
            <person name="Varghese N."/>
            <person name="Submissions Spin"/>
        </authorList>
    </citation>
    <scope>NUCLEOTIDE SEQUENCE [LARGE SCALE GENOMIC DNA]</scope>
    <source>
        <strain evidence="4">HAMBI 2975</strain>
    </source>
</reference>
<accession>A0A1C3UQ03</accession>
<proteinExistence type="predicted"/>
<evidence type="ECO:0008006" key="5">
    <source>
        <dbReference type="Google" id="ProtNLM"/>
    </source>
</evidence>
<keyword evidence="4" id="KW-1185">Reference proteome</keyword>
<dbReference type="EMBL" id="FMAG01000002">
    <property type="protein sequence ID" value="SCB17532.1"/>
    <property type="molecule type" value="Genomic_DNA"/>
</dbReference>
<dbReference type="PROSITE" id="PS51257">
    <property type="entry name" value="PROKAR_LIPOPROTEIN"/>
    <property type="match status" value="1"/>
</dbReference>